<keyword evidence="2" id="KW-1185">Reference proteome</keyword>
<gene>
    <name evidence="1" type="ORF">Cantr_05694</name>
</gene>
<organism evidence="1 2">
    <name type="scientific">Candida viswanathii</name>
    <dbReference type="NCBI Taxonomy" id="5486"/>
    <lineage>
        <taxon>Eukaryota</taxon>
        <taxon>Fungi</taxon>
        <taxon>Dikarya</taxon>
        <taxon>Ascomycota</taxon>
        <taxon>Saccharomycotina</taxon>
        <taxon>Pichiomycetes</taxon>
        <taxon>Debaryomycetaceae</taxon>
        <taxon>Candida/Lodderomyces clade</taxon>
        <taxon>Candida</taxon>
    </lineage>
</organism>
<dbReference type="Gene3D" id="3.40.470.10">
    <property type="entry name" value="Uracil-DNA glycosylase-like domain"/>
    <property type="match status" value="1"/>
</dbReference>
<evidence type="ECO:0000313" key="1">
    <source>
        <dbReference type="EMBL" id="RCK56197.1"/>
    </source>
</evidence>
<dbReference type="STRING" id="5486.A0A367XRG1"/>
<dbReference type="SUPFAM" id="SSF52141">
    <property type="entry name" value="Uracil-DNA glycosylase-like"/>
    <property type="match status" value="1"/>
</dbReference>
<dbReference type="EMBL" id="QLNQ01000029">
    <property type="protein sequence ID" value="RCK56197.1"/>
    <property type="molecule type" value="Genomic_DNA"/>
</dbReference>
<dbReference type="Proteomes" id="UP000253472">
    <property type="component" value="Unassembled WGS sequence"/>
</dbReference>
<reference evidence="1 2" key="1">
    <citation type="submission" date="2018-06" db="EMBL/GenBank/DDBJ databases">
        <title>Whole genome sequencing of Candida tropicalis (genome annotated by CSBL at Korea University).</title>
        <authorList>
            <person name="Ahn J."/>
        </authorList>
    </citation>
    <scope>NUCLEOTIDE SEQUENCE [LARGE SCALE GENOMIC DNA]</scope>
    <source>
        <strain evidence="1 2">ATCC 20962</strain>
    </source>
</reference>
<accession>A0A367XRG1</accession>
<dbReference type="OrthoDB" id="565731at2759"/>
<name>A0A367XRG1_9ASCO</name>
<evidence type="ECO:0000313" key="2">
    <source>
        <dbReference type="Proteomes" id="UP000253472"/>
    </source>
</evidence>
<dbReference type="InterPro" id="IPR036895">
    <property type="entry name" value="Uracil-DNA_glycosylase-like_sf"/>
</dbReference>
<dbReference type="AlphaFoldDB" id="A0A367XRG1"/>
<sequence>MSAPAAVPSLKPSLNNHLEILFVGYSPGIFSQNRATTTPTYKQLLEVIQRKQCVKATLVLQGIGPLSDPVVAKLLQSGVGPADDYGLIKFNIGFTDLIPRAATSNTYVPTEQSLDAVTRLFEELNESNAQYIVLIGKKSGLLLLTTSLANWV</sequence>
<proteinExistence type="predicted"/>
<protein>
    <submittedName>
        <fullName evidence="1">Uncharacterized protein</fullName>
    </submittedName>
</protein>
<comment type="caution">
    <text evidence="1">The sequence shown here is derived from an EMBL/GenBank/DDBJ whole genome shotgun (WGS) entry which is preliminary data.</text>
</comment>